<dbReference type="SUPFAM" id="SSF51445">
    <property type="entry name" value="(Trans)glycosidases"/>
    <property type="match status" value="1"/>
</dbReference>
<protein>
    <recommendedName>
        <fullName evidence="5">Glycosyl hydrolase family 30 TIM-barrel domain-containing protein</fullName>
    </recommendedName>
</protein>
<dbReference type="GO" id="GO:0016020">
    <property type="term" value="C:membrane"/>
    <property type="evidence" value="ECO:0007669"/>
    <property type="project" value="GOC"/>
</dbReference>
<sequence>MRIMIPGVMLLLTAVNCRKLGGAKGAIGGAPDVSTPTTPEEAAAYVTSENGGNMIRRKVTVKDGPATAYHVKLDSGSLSHRPVEGFGGAFTAASAVNYKKLSAEDKRKFIELYFGQSGLRYTMGRIPINSCDFSPYTYNFDNVSDDFTLEHFDDSLKGDEDTGMIQLLHDALAVAKLKLFGSPWSPPYWMKNGNHPMVGSPYPCLKQDKKYKQAWADYFVRWIQAYEKKNIPIWGVTQQNEPLFYINFWWEACSFSPSQQTDFIRDYLGPTLNRTFGDRVKLMFMDFVKEFLMDVSDVLLQDSKAAQFIYGAGVHWYGFDQVYNLERFKTKYGGKYALLGTEASTCNWDTFFFNTPWKRAARYVHGVIVDFVHGGGTGWVDWNLLLDQLAAHDNRGGPNHAGNNCFAHIHIDNASQLVIHPSYYAFGHITKFVAPGARMVTSLSVSESRLSSIFTIDTLEAMAFVNEAKTELEVIVLSSQEDDISDLIIEAQLPGGQYQTIHVGKVPGYSVTTVLLPGTFSA</sequence>
<evidence type="ECO:0000256" key="3">
    <source>
        <dbReference type="ARBA" id="ARBA00022801"/>
    </source>
</evidence>
<evidence type="ECO:0000259" key="5">
    <source>
        <dbReference type="Pfam" id="PF02055"/>
    </source>
</evidence>
<dbReference type="InterPro" id="IPR033453">
    <property type="entry name" value="Glyco_hydro_30_TIM-barrel"/>
</dbReference>
<dbReference type="InterPro" id="IPR001139">
    <property type="entry name" value="Glyco_hydro_30"/>
</dbReference>
<dbReference type="PANTHER" id="PTHR11069">
    <property type="entry name" value="GLUCOSYLCERAMIDASE"/>
    <property type="match status" value="1"/>
</dbReference>
<dbReference type="EMBL" id="JABANN010000012">
    <property type="protein sequence ID" value="KAF4675641.1"/>
    <property type="molecule type" value="Genomic_DNA"/>
</dbReference>
<evidence type="ECO:0000313" key="6">
    <source>
        <dbReference type="EMBL" id="KAF4675641.1"/>
    </source>
</evidence>
<evidence type="ECO:0000256" key="4">
    <source>
        <dbReference type="SAM" id="SignalP"/>
    </source>
</evidence>
<dbReference type="InterPro" id="IPR017853">
    <property type="entry name" value="GH"/>
</dbReference>
<comment type="caution">
    <text evidence="6">The sequence shown here is derived from an EMBL/GenBank/DDBJ whole genome shotgun (WGS) entry which is preliminary data.</text>
</comment>
<evidence type="ECO:0000256" key="2">
    <source>
        <dbReference type="ARBA" id="ARBA00022729"/>
    </source>
</evidence>
<dbReference type="GO" id="GO:0006680">
    <property type="term" value="P:glucosylceramide catabolic process"/>
    <property type="evidence" value="ECO:0007669"/>
    <property type="project" value="TreeGrafter"/>
</dbReference>
<keyword evidence="3" id="KW-0378">Hydrolase</keyword>
<evidence type="ECO:0000256" key="1">
    <source>
        <dbReference type="ARBA" id="ARBA00005382"/>
    </source>
</evidence>
<feature type="domain" description="Glycosyl hydrolase family 30 TIM-barrel" evidence="5">
    <location>
        <begin position="83"/>
        <end position="433"/>
    </location>
</feature>
<keyword evidence="2 4" id="KW-0732">Signal</keyword>
<dbReference type="Pfam" id="PF02055">
    <property type="entry name" value="Glyco_hydro_30"/>
    <property type="match status" value="1"/>
</dbReference>
<dbReference type="Gene3D" id="3.20.20.80">
    <property type="entry name" value="Glycosidases"/>
    <property type="match status" value="1"/>
</dbReference>
<feature type="signal peptide" evidence="4">
    <location>
        <begin position="1"/>
        <end position="17"/>
    </location>
</feature>
<dbReference type="PANTHER" id="PTHR11069:SF23">
    <property type="entry name" value="LYSOSOMAL ACID GLUCOSYLCERAMIDASE"/>
    <property type="match status" value="1"/>
</dbReference>
<dbReference type="GO" id="GO:0004348">
    <property type="term" value="F:glucosylceramidase activity"/>
    <property type="evidence" value="ECO:0007669"/>
    <property type="project" value="InterPro"/>
</dbReference>
<name>A0A7J6MXK9_PEROL</name>
<dbReference type="PRINTS" id="PR00843">
    <property type="entry name" value="GLHYDRLASE30"/>
</dbReference>
<accession>A0A7J6MXK9</accession>
<dbReference type="Proteomes" id="UP000572268">
    <property type="component" value="Unassembled WGS sequence"/>
</dbReference>
<gene>
    <name evidence="6" type="ORF">FOL46_000833</name>
</gene>
<organism evidence="6 7">
    <name type="scientific">Perkinsus olseni</name>
    <name type="common">Perkinsus atlanticus</name>
    <dbReference type="NCBI Taxonomy" id="32597"/>
    <lineage>
        <taxon>Eukaryota</taxon>
        <taxon>Sar</taxon>
        <taxon>Alveolata</taxon>
        <taxon>Perkinsozoa</taxon>
        <taxon>Perkinsea</taxon>
        <taxon>Perkinsida</taxon>
        <taxon>Perkinsidae</taxon>
        <taxon>Perkinsus</taxon>
    </lineage>
</organism>
<dbReference type="AlphaFoldDB" id="A0A7J6MXK9"/>
<feature type="chain" id="PRO_5029703212" description="Glycosyl hydrolase family 30 TIM-barrel domain-containing protein" evidence="4">
    <location>
        <begin position="18"/>
        <end position="522"/>
    </location>
</feature>
<proteinExistence type="inferred from homology"/>
<evidence type="ECO:0000313" key="7">
    <source>
        <dbReference type="Proteomes" id="UP000572268"/>
    </source>
</evidence>
<reference evidence="6 7" key="1">
    <citation type="submission" date="2020-04" db="EMBL/GenBank/DDBJ databases">
        <title>Perkinsus olseni comparative genomics.</title>
        <authorList>
            <person name="Bogema D.R."/>
        </authorList>
    </citation>
    <scope>NUCLEOTIDE SEQUENCE [LARGE SCALE GENOMIC DNA]</scope>
    <source>
        <strain evidence="6">ATCC PRA-31</strain>
    </source>
</reference>
<comment type="similarity">
    <text evidence="1">Belongs to the glycosyl hydrolase 30 family.</text>
</comment>